<dbReference type="EMBL" id="CAXDID020000077">
    <property type="protein sequence ID" value="CAL6016788.1"/>
    <property type="molecule type" value="Genomic_DNA"/>
</dbReference>
<protein>
    <submittedName>
        <fullName evidence="4">Hypothetical_protein</fullName>
    </submittedName>
</protein>
<gene>
    <name evidence="4" type="ORF">HINF_LOCUS25674</name>
    <name evidence="3" type="ORF">HINF_LOCUS28306</name>
</gene>
<evidence type="ECO:0000313" key="4">
    <source>
        <dbReference type="EMBL" id="CAL6016788.1"/>
    </source>
</evidence>
<keyword evidence="5" id="KW-1185">Reference proteome</keyword>
<feature type="compositionally biased region" description="Low complexity" evidence="2">
    <location>
        <begin position="75"/>
        <end position="87"/>
    </location>
</feature>
<comment type="caution">
    <text evidence="3">The sequence shown here is derived from an EMBL/GenBank/DDBJ whole genome shotgun (WGS) entry which is preliminary data.</text>
</comment>
<dbReference type="AlphaFoldDB" id="A0AA86U5Z6"/>
<reference evidence="3" key="1">
    <citation type="submission" date="2023-06" db="EMBL/GenBank/DDBJ databases">
        <authorList>
            <person name="Kurt Z."/>
        </authorList>
    </citation>
    <scope>NUCLEOTIDE SEQUENCE</scope>
</reference>
<evidence type="ECO:0000256" key="2">
    <source>
        <dbReference type="SAM" id="MobiDB-lite"/>
    </source>
</evidence>
<evidence type="ECO:0000256" key="1">
    <source>
        <dbReference type="SAM" id="Coils"/>
    </source>
</evidence>
<feature type="region of interest" description="Disordered" evidence="2">
    <location>
        <begin position="54"/>
        <end position="89"/>
    </location>
</feature>
<accession>A0AA86U5Z6</accession>
<dbReference type="EMBL" id="CATOUU010000681">
    <property type="protein sequence ID" value="CAI9940661.1"/>
    <property type="molecule type" value="Genomic_DNA"/>
</dbReference>
<dbReference type="Proteomes" id="UP001642409">
    <property type="component" value="Unassembled WGS sequence"/>
</dbReference>
<keyword evidence="1" id="KW-0175">Coiled coil</keyword>
<proteinExistence type="predicted"/>
<organism evidence="3">
    <name type="scientific">Hexamita inflata</name>
    <dbReference type="NCBI Taxonomy" id="28002"/>
    <lineage>
        <taxon>Eukaryota</taxon>
        <taxon>Metamonada</taxon>
        <taxon>Diplomonadida</taxon>
        <taxon>Hexamitidae</taxon>
        <taxon>Hexamitinae</taxon>
        <taxon>Hexamita</taxon>
    </lineage>
</organism>
<reference evidence="4 5" key="2">
    <citation type="submission" date="2024-07" db="EMBL/GenBank/DDBJ databases">
        <authorList>
            <person name="Akdeniz Z."/>
        </authorList>
    </citation>
    <scope>NUCLEOTIDE SEQUENCE [LARGE SCALE GENOMIC DNA]</scope>
</reference>
<name>A0AA86U5Z6_9EUKA</name>
<evidence type="ECO:0000313" key="3">
    <source>
        <dbReference type="EMBL" id="CAI9940661.1"/>
    </source>
</evidence>
<feature type="coiled-coil region" evidence="1">
    <location>
        <begin position="181"/>
        <end position="218"/>
    </location>
</feature>
<sequence>MAQLVQCSAQVVEQLIFSPGQQVWNSLWSVLTTVNIYLRFLQYLHFNFSIQMPRSERRENDRPQAHKKRRSAPRESSSSEQESSQSSVADNDTRAEYYQFLLKLYRQLYQCQVTDPKLIQQKLEQQLTANASLMSSAQSSSEQQITQLQRQLVQLQNFKAPPLQQVKVRELKNGSQNPEMLQSRDLEIRDLEQTLNNIQKQNNQLQILNENVNMLKKMTGHFVAPVNNAQAANEYYNQIQLKDEEFKNNKFVFAIGNPTNKKNYVGLIEKKNTEYMIKCLRAPQGQEVQDYKSQFDVNEEELRILIEQFAAQYVDQD</sequence>
<evidence type="ECO:0000313" key="5">
    <source>
        <dbReference type="Proteomes" id="UP001642409"/>
    </source>
</evidence>
<feature type="compositionally biased region" description="Basic and acidic residues" evidence="2">
    <location>
        <begin position="54"/>
        <end position="64"/>
    </location>
</feature>